<name>A0A328TJZ8_9GAMM</name>
<comment type="caution">
    <text evidence="2">The sequence shown here is derived from an EMBL/GenBank/DDBJ whole genome shotgun (WGS) entry which is preliminary data.</text>
</comment>
<sequence>DLNLHHLDGLDPDTLDVVRELAQICASHTHPTPGPAGRHHSSPELPRKQTL</sequence>
<reference evidence="2" key="1">
    <citation type="submission" date="2018-04" db="EMBL/GenBank/DDBJ databases">
        <title>Genomes of the Obligate Erwinia dacicola and Facultative Enterobacter sp. OLF Endosymbionts of the Olive Fruit fly, Bactrocera oleae.</title>
        <authorList>
            <person name="Estes A.M."/>
            <person name="Hearn D.J."/>
            <person name="Agarwal S."/>
            <person name="Pierson E.A."/>
            <person name="Dunning-Hotopp J.C."/>
        </authorList>
    </citation>
    <scope>NUCLEOTIDE SEQUENCE [LARGE SCALE GENOMIC DNA]</scope>
    <source>
        <strain evidence="2">Oroville</strain>
    </source>
</reference>
<organism evidence="2 3">
    <name type="scientific">Candidatus Erwinia dacicola</name>
    <dbReference type="NCBI Taxonomy" id="252393"/>
    <lineage>
        <taxon>Bacteria</taxon>
        <taxon>Pseudomonadati</taxon>
        <taxon>Pseudomonadota</taxon>
        <taxon>Gammaproteobacteria</taxon>
        <taxon>Enterobacterales</taxon>
        <taxon>Erwiniaceae</taxon>
        <taxon>Erwinia</taxon>
    </lineage>
</organism>
<evidence type="ECO:0000256" key="1">
    <source>
        <dbReference type="SAM" id="MobiDB-lite"/>
    </source>
</evidence>
<feature type="non-terminal residue" evidence="2">
    <location>
        <position position="1"/>
    </location>
</feature>
<protein>
    <submittedName>
        <fullName evidence="2">Uncharacterized protein</fullName>
    </submittedName>
</protein>
<feature type="compositionally biased region" description="Basic and acidic residues" evidence="1">
    <location>
        <begin position="41"/>
        <end position="51"/>
    </location>
</feature>
<accession>A0A328TJZ8</accession>
<gene>
    <name evidence="2" type="ORF">ACZ87_02398</name>
</gene>
<keyword evidence="3" id="KW-1185">Reference proteome</keyword>
<feature type="region of interest" description="Disordered" evidence="1">
    <location>
        <begin position="26"/>
        <end position="51"/>
    </location>
</feature>
<evidence type="ECO:0000313" key="2">
    <source>
        <dbReference type="EMBL" id="RAP70798.1"/>
    </source>
</evidence>
<dbReference type="Proteomes" id="UP000244334">
    <property type="component" value="Unassembled WGS sequence"/>
</dbReference>
<dbReference type="EMBL" id="LJAM02000260">
    <property type="protein sequence ID" value="RAP70798.1"/>
    <property type="molecule type" value="Genomic_DNA"/>
</dbReference>
<dbReference type="AlphaFoldDB" id="A0A328TJZ8"/>
<proteinExistence type="predicted"/>
<evidence type="ECO:0000313" key="3">
    <source>
        <dbReference type="Proteomes" id="UP000244334"/>
    </source>
</evidence>